<name>A0A6J8D263_MYTCO</name>
<dbReference type="InterPro" id="IPR008775">
    <property type="entry name" value="Phytyl_CoA_dOase-like"/>
</dbReference>
<evidence type="ECO:0000313" key="2">
    <source>
        <dbReference type="EMBL" id="CAC5401727.1"/>
    </source>
</evidence>
<evidence type="ECO:0000256" key="1">
    <source>
        <dbReference type="ARBA" id="ARBA00001962"/>
    </source>
</evidence>
<evidence type="ECO:0008006" key="4">
    <source>
        <dbReference type="Google" id="ProtNLM"/>
    </source>
</evidence>
<accession>A0A6J8D263</accession>
<dbReference type="Gene3D" id="2.60.120.620">
    <property type="entry name" value="q2cbj1_9rhob like domain"/>
    <property type="match status" value="1"/>
</dbReference>
<dbReference type="Proteomes" id="UP000507470">
    <property type="component" value="Unassembled WGS sequence"/>
</dbReference>
<dbReference type="PANTHER" id="PTHR20883:SF51">
    <property type="entry name" value="PHYTANOYL-COA HYDROXYLASE"/>
    <property type="match status" value="1"/>
</dbReference>
<proteinExistence type="predicted"/>
<dbReference type="OrthoDB" id="445007at2759"/>
<comment type="cofactor">
    <cofactor evidence="1">
        <name>Fe cation</name>
        <dbReference type="ChEBI" id="CHEBI:24875"/>
    </cofactor>
</comment>
<dbReference type="SUPFAM" id="SSF51197">
    <property type="entry name" value="Clavaminate synthase-like"/>
    <property type="match status" value="1"/>
</dbReference>
<evidence type="ECO:0000313" key="3">
    <source>
        <dbReference type="Proteomes" id="UP000507470"/>
    </source>
</evidence>
<sequence length="311" mass="36124">MTTECNENQTIVTPSAVVEPQELTMSTGSDYKFSEPFKLTNQMYDDYHDNGFLIIRNMFDKDEIDKIEKCVTSEKFMENRYSLEDKENKIVRVQWKHPGSDITGIASRSEKIVNTCEKLLNGEVYHYHSKLILKDPEVSGAIYWHQDYGYWYHYGNLFPDMMTVWVAVDPSKKENGCLEVLARSNKCGRLDHHVYDGQNQIAEESRLQSIKEKCPHIYAEMERGDVLFLHSNTLHYSSPNRSKMRRLGFLMCYNKATNDPVIKHHHAQYTPLQKVPDSAIKECSNFTDFSGKEFEHPSTNTTMIGRKDLSH</sequence>
<dbReference type="EMBL" id="CACVKT020006452">
    <property type="protein sequence ID" value="CAC5401727.1"/>
    <property type="molecule type" value="Genomic_DNA"/>
</dbReference>
<reference evidence="2 3" key="1">
    <citation type="submission" date="2020-06" db="EMBL/GenBank/DDBJ databases">
        <authorList>
            <person name="Li R."/>
            <person name="Bekaert M."/>
        </authorList>
    </citation>
    <scope>NUCLEOTIDE SEQUENCE [LARGE SCALE GENOMIC DNA]</scope>
    <source>
        <strain evidence="3">wild</strain>
    </source>
</reference>
<dbReference type="Pfam" id="PF05721">
    <property type="entry name" value="PhyH"/>
    <property type="match status" value="1"/>
</dbReference>
<dbReference type="AlphaFoldDB" id="A0A6J8D263"/>
<organism evidence="2 3">
    <name type="scientific">Mytilus coruscus</name>
    <name type="common">Sea mussel</name>
    <dbReference type="NCBI Taxonomy" id="42192"/>
    <lineage>
        <taxon>Eukaryota</taxon>
        <taxon>Metazoa</taxon>
        <taxon>Spiralia</taxon>
        <taxon>Lophotrochozoa</taxon>
        <taxon>Mollusca</taxon>
        <taxon>Bivalvia</taxon>
        <taxon>Autobranchia</taxon>
        <taxon>Pteriomorphia</taxon>
        <taxon>Mytilida</taxon>
        <taxon>Mytiloidea</taxon>
        <taxon>Mytilidae</taxon>
        <taxon>Mytilinae</taxon>
        <taxon>Mytilus</taxon>
    </lineage>
</organism>
<dbReference type="PANTHER" id="PTHR20883">
    <property type="entry name" value="PHYTANOYL-COA DIOXYGENASE DOMAIN CONTAINING 1"/>
    <property type="match status" value="1"/>
</dbReference>
<protein>
    <recommendedName>
        <fullName evidence="4">Phytanoyl-CoA dioxygenase</fullName>
    </recommendedName>
</protein>
<gene>
    <name evidence="2" type="ORF">MCOR_35782</name>
</gene>
<keyword evidence="3" id="KW-1185">Reference proteome</keyword>